<feature type="non-terminal residue" evidence="3">
    <location>
        <position position="302"/>
    </location>
</feature>
<dbReference type="PANTHER" id="PTHR24320:SF154">
    <property type="entry name" value="OXIDOREDUCTASE, SHORT-CHAIN DEHYDROGENASE_REDUCTASE FAMILY (AFU_ORTHOLOGUE AFUA_2G04560)"/>
    <property type="match status" value="1"/>
</dbReference>
<dbReference type="InterPro" id="IPR002347">
    <property type="entry name" value="SDR_fam"/>
</dbReference>
<gene>
    <name evidence="3" type="ORF">NA57DRAFT_26587</name>
</gene>
<organism evidence="3 4">
    <name type="scientific">Rhizodiscina lignyota</name>
    <dbReference type="NCBI Taxonomy" id="1504668"/>
    <lineage>
        <taxon>Eukaryota</taxon>
        <taxon>Fungi</taxon>
        <taxon>Dikarya</taxon>
        <taxon>Ascomycota</taxon>
        <taxon>Pezizomycotina</taxon>
        <taxon>Dothideomycetes</taxon>
        <taxon>Pleosporomycetidae</taxon>
        <taxon>Aulographales</taxon>
        <taxon>Rhizodiscinaceae</taxon>
        <taxon>Rhizodiscina</taxon>
    </lineage>
</organism>
<dbReference type="AlphaFoldDB" id="A0A9P4I4L7"/>
<dbReference type="Gene3D" id="3.40.50.720">
    <property type="entry name" value="NAD(P)-binding Rossmann-like Domain"/>
    <property type="match status" value="1"/>
</dbReference>
<comment type="caution">
    <text evidence="3">The sequence shown here is derived from an EMBL/GenBank/DDBJ whole genome shotgun (WGS) entry which is preliminary data.</text>
</comment>
<reference evidence="3" key="1">
    <citation type="journal article" date="2020" name="Stud. Mycol.">
        <title>101 Dothideomycetes genomes: a test case for predicting lifestyles and emergence of pathogens.</title>
        <authorList>
            <person name="Haridas S."/>
            <person name="Albert R."/>
            <person name="Binder M."/>
            <person name="Bloem J."/>
            <person name="Labutti K."/>
            <person name="Salamov A."/>
            <person name="Andreopoulos B."/>
            <person name="Baker S."/>
            <person name="Barry K."/>
            <person name="Bills G."/>
            <person name="Bluhm B."/>
            <person name="Cannon C."/>
            <person name="Castanera R."/>
            <person name="Culley D."/>
            <person name="Daum C."/>
            <person name="Ezra D."/>
            <person name="Gonzalez J."/>
            <person name="Henrissat B."/>
            <person name="Kuo A."/>
            <person name="Liang C."/>
            <person name="Lipzen A."/>
            <person name="Lutzoni F."/>
            <person name="Magnuson J."/>
            <person name="Mondo S."/>
            <person name="Nolan M."/>
            <person name="Ohm R."/>
            <person name="Pangilinan J."/>
            <person name="Park H.-J."/>
            <person name="Ramirez L."/>
            <person name="Alfaro M."/>
            <person name="Sun H."/>
            <person name="Tritt A."/>
            <person name="Yoshinaga Y."/>
            <person name="Zwiers L.-H."/>
            <person name="Turgeon B."/>
            <person name="Goodwin S."/>
            <person name="Spatafora J."/>
            <person name="Crous P."/>
            <person name="Grigoriev I."/>
        </authorList>
    </citation>
    <scope>NUCLEOTIDE SEQUENCE</scope>
    <source>
        <strain evidence="3">CBS 133067</strain>
    </source>
</reference>
<feature type="non-terminal residue" evidence="3">
    <location>
        <position position="1"/>
    </location>
</feature>
<evidence type="ECO:0000256" key="1">
    <source>
        <dbReference type="ARBA" id="ARBA00006484"/>
    </source>
</evidence>
<sequence length="302" mass="33087">SFDTTKDVPSLTGKVIMITGASTGIGFETVKNLLRGSPAHIYFAGRNRSKHEAAIASLRELFPSTSTKLSFLECDLESLSSVQAAAKSFIMQSSAQPESESNRLDILICNAGVHGAPDGQTADGYEVRWGVNYMSHALLIKYLMPIMLQTAQRSGVEAEVRCVLVSSAGFRFTVSDGIDFKSQYLKYGQSKLATILLTRKLNEQHPSVKTVAVHPGIVGTGMNLGLGKAEVMFMKVSGWMNGYPWLTPEQGAVNQTWAAVGKKENVIGGEYFEKPGEVGKPTKWSKSEQLQKELWEWTEEEL</sequence>
<keyword evidence="2" id="KW-0560">Oxidoreductase</keyword>
<protein>
    <submittedName>
        <fullName evidence="3">NAD(P)-binding protein</fullName>
    </submittedName>
</protein>
<dbReference type="EMBL" id="ML978137">
    <property type="protein sequence ID" value="KAF2093719.1"/>
    <property type="molecule type" value="Genomic_DNA"/>
</dbReference>
<dbReference type="OrthoDB" id="191139at2759"/>
<dbReference type="PANTHER" id="PTHR24320">
    <property type="entry name" value="RETINOL DEHYDROGENASE"/>
    <property type="match status" value="1"/>
</dbReference>
<evidence type="ECO:0000313" key="3">
    <source>
        <dbReference type="EMBL" id="KAF2093719.1"/>
    </source>
</evidence>
<dbReference type="Pfam" id="PF00106">
    <property type="entry name" value="adh_short"/>
    <property type="match status" value="1"/>
</dbReference>
<dbReference type="SUPFAM" id="SSF51735">
    <property type="entry name" value="NAD(P)-binding Rossmann-fold domains"/>
    <property type="match status" value="1"/>
</dbReference>
<comment type="similarity">
    <text evidence="1">Belongs to the short-chain dehydrogenases/reductases (SDR) family.</text>
</comment>
<keyword evidence="4" id="KW-1185">Reference proteome</keyword>
<dbReference type="GO" id="GO:0016491">
    <property type="term" value="F:oxidoreductase activity"/>
    <property type="evidence" value="ECO:0007669"/>
    <property type="project" value="UniProtKB-KW"/>
</dbReference>
<evidence type="ECO:0000256" key="2">
    <source>
        <dbReference type="ARBA" id="ARBA00023002"/>
    </source>
</evidence>
<accession>A0A9P4I4L7</accession>
<proteinExistence type="inferred from homology"/>
<name>A0A9P4I4L7_9PEZI</name>
<dbReference type="Proteomes" id="UP000799772">
    <property type="component" value="Unassembled WGS sequence"/>
</dbReference>
<dbReference type="PRINTS" id="PR00081">
    <property type="entry name" value="GDHRDH"/>
</dbReference>
<dbReference type="InterPro" id="IPR036291">
    <property type="entry name" value="NAD(P)-bd_dom_sf"/>
</dbReference>
<evidence type="ECO:0000313" key="4">
    <source>
        <dbReference type="Proteomes" id="UP000799772"/>
    </source>
</evidence>